<reference evidence="2" key="1">
    <citation type="submission" date="2016-10" db="EMBL/GenBank/DDBJ databases">
        <authorList>
            <person name="Varghese N."/>
            <person name="Submissions S."/>
        </authorList>
    </citation>
    <scope>NUCLEOTIDE SEQUENCE [LARGE SCALE GENOMIC DNA]</scope>
    <source>
        <strain evidence="2">DSM 44675</strain>
    </source>
</reference>
<dbReference type="AlphaFoldDB" id="A0A1H7J4L5"/>
<evidence type="ECO:0000313" key="2">
    <source>
        <dbReference type="Proteomes" id="UP000198677"/>
    </source>
</evidence>
<dbReference type="RefSeq" id="WP_072750354.1">
    <property type="nucleotide sequence ID" value="NZ_FOAW01000003.1"/>
</dbReference>
<name>A0A1H7J4L5_9NOCA</name>
<protein>
    <submittedName>
        <fullName evidence="1">Uncharacterized protein</fullName>
    </submittedName>
</protein>
<accession>A0A1H7J4L5</accession>
<dbReference type="EMBL" id="FOAW01000003">
    <property type="protein sequence ID" value="SEK69679.1"/>
    <property type="molecule type" value="Genomic_DNA"/>
</dbReference>
<gene>
    <name evidence="1" type="ORF">SAMN05444583_10383</name>
</gene>
<evidence type="ECO:0000313" key="1">
    <source>
        <dbReference type="EMBL" id="SEK69679.1"/>
    </source>
</evidence>
<sequence length="102" mass="11404">MRPTRREQDRTEAADAPPSFRDRFICLELRFSLGIEETTGRHYLAIPAANGVAEAEEFYEIDARTHERFAADPGSAAEFIRRCRNRELDALLILDPGPAGGA</sequence>
<keyword evidence="2" id="KW-1185">Reference proteome</keyword>
<organism evidence="1 2">
    <name type="scientific">Rhodococcus maanshanensis</name>
    <dbReference type="NCBI Taxonomy" id="183556"/>
    <lineage>
        <taxon>Bacteria</taxon>
        <taxon>Bacillati</taxon>
        <taxon>Actinomycetota</taxon>
        <taxon>Actinomycetes</taxon>
        <taxon>Mycobacteriales</taxon>
        <taxon>Nocardiaceae</taxon>
        <taxon>Rhodococcus</taxon>
    </lineage>
</organism>
<proteinExistence type="predicted"/>
<dbReference type="Proteomes" id="UP000198677">
    <property type="component" value="Unassembled WGS sequence"/>
</dbReference>